<accession>D8U5E0</accession>
<dbReference type="Proteomes" id="UP000001058">
    <property type="component" value="Unassembled WGS sequence"/>
</dbReference>
<dbReference type="AlphaFoldDB" id="D8U5E0"/>
<reference evidence="1 2" key="1">
    <citation type="journal article" date="2010" name="Science">
        <title>Genomic analysis of organismal complexity in the multicellular green alga Volvox carteri.</title>
        <authorList>
            <person name="Prochnik S.E."/>
            <person name="Umen J."/>
            <person name="Nedelcu A.M."/>
            <person name="Hallmann A."/>
            <person name="Miller S.M."/>
            <person name="Nishii I."/>
            <person name="Ferris P."/>
            <person name="Kuo A."/>
            <person name="Mitros T."/>
            <person name="Fritz-Laylin L.K."/>
            <person name="Hellsten U."/>
            <person name="Chapman J."/>
            <person name="Simakov O."/>
            <person name="Rensing S.A."/>
            <person name="Terry A."/>
            <person name="Pangilinan J."/>
            <person name="Kapitonov V."/>
            <person name="Jurka J."/>
            <person name="Salamov A."/>
            <person name="Shapiro H."/>
            <person name="Schmutz J."/>
            <person name="Grimwood J."/>
            <person name="Lindquist E."/>
            <person name="Lucas S."/>
            <person name="Grigoriev I.V."/>
            <person name="Schmitt R."/>
            <person name="Kirk D."/>
            <person name="Rokhsar D.S."/>
        </authorList>
    </citation>
    <scope>NUCLEOTIDE SEQUENCE [LARGE SCALE GENOMIC DNA]</scope>
    <source>
        <strain evidence="2">f. Nagariensis / Eve</strain>
    </source>
</reference>
<dbReference type="InParanoid" id="D8U5E0"/>
<gene>
    <name evidence="1" type="ORF">VOLCADRAFT_94661</name>
</gene>
<dbReference type="KEGG" id="vcn:VOLCADRAFT_94661"/>
<dbReference type="GeneID" id="9617123"/>
<keyword evidence="2" id="KW-1185">Reference proteome</keyword>
<protein>
    <submittedName>
        <fullName evidence="1">Uncharacterized protein</fullName>
    </submittedName>
</protein>
<proteinExistence type="predicted"/>
<dbReference type="RefSeq" id="XP_002953875.1">
    <property type="nucleotide sequence ID" value="XM_002953829.1"/>
</dbReference>
<evidence type="ECO:0000313" key="2">
    <source>
        <dbReference type="Proteomes" id="UP000001058"/>
    </source>
</evidence>
<name>D8U5E0_VOLCA</name>
<evidence type="ECO:0000313" key="1">
    <source>
        <dbReference type="EMBL" id="EFJ44904.1"/>
    </source>
</evidence>
<sequence length="100" mass="11305">MAFTKPCESTAYLSACLPTCLPAYLPAITQAAHTRSSRCHTMHYRAFPEQATKSTNTFEQPLHLWRATQLQKVKHTHAYIHTYVKKYAVYVAPASTNMCA</sequence>
<organism evidence="2">
    <name type="scientific">Volvox carteri f. nagariensis</name>
    <dbReference type="NCBI Taxonomy" id="3068"/>
    <lineage>
        <taxon>Eukaryota</taxon>
        <taxon>Viridiplantae</taxon>
        <taxon>Chlorophyta</taxon>
        <taxon>core chlorophytes</taxon>
        <taxon>Chlorophyceae</taxon>
        <taxon>CS clade</taxon>
        <taxon>Chlamydomonadales</taxon>
        <taxon>Volvocaceae</taxon>
        <taxon>Volvox</taxon>
    </lineage>
</organism>
<dbReference type="EMBL" id="GL378360">
    <property type="protein sequence ID" value="EFJ44904.1"/>
    <property type="molecule type" value="Genomic_DNA"/>
</dbReference>